<feature type="compositionally biased region" description="Pro residues" evidence="1">
    <location>
        <begin position="37"/>
        <end position="58"/>
    </location>
</feature>
<organism evidence="3 4">
    <name type="scientific">Knipowitschia caucasica</name>
    <name type="common">Caucasian dwarf goby</name>
    <name type="synonym">Pomatoschistus caucasicus</name>
    <dbReference type="NCBI Taxonomy" id="637954"/>
    <lineage>
        <taxon>Eukaryota</taxon>
        <taxon>Metazoa</taxon>
        <taxon>Chordata</taxon>
        <taxon>Craniata</taxon>
        <taxon>Vertebrata</taxon>
        <taxon>Euteleostomi</taxon>
        <taxon>Actinopterygii</taxon>
        <taxon>Neopterygii</taxon>
        <taxon>Teleostei</taxon>
        <taxon>Neoteleostei</taxon>
        <taxon>Acanthomorphata</taxon>
        <taxon>Gobiaria</taxon>
        <taxon>Gobiiformes</taxon>
        <taxon>Gobioidei</taxon>
        <taxon>Gobiidae</taxon>
        <taxon>Gobiinae</taxon>
        <taxon>Knipowitschia</taxon>
    </lineage>
</organism>
<dbReference type="Proteomes" id="UP001497482">
    <property type="component" value="Chromosome 11"/>
</dbReference>
<dbReference type="InterPro" id="IPR015425">
    <property type="entry name" value="FH2_Formin"/>
</dbReference>
<evidence type="ECO:0000313" key="3">
    <source>
        <dbReference type="EMBL" id="CAL1573388.1"/>
    </source>
</evidence>
<keyword evidence="4" id="KW-1185">Reference proteome</keyword>
<proteinExistence type="predicted"/>
<dbReference type="PANTHER" id="PTHR46345:SF7">
    <property type="entry name" value="FH2 DOMAIN CONTAINING 3-RELATED"/>
    <property type="match status" value="1"/>
</dbReference>
<evidence type="ECO:0000256" key="1">
    <source>
        <dbReference type="SAM" id="MobiDB-lite"/>
    </source>
</evidence>
<evidence type="ECO:0000313" key="4">
    <source>
        <dbReference type="Proteomes" id="UP001497482"/>
    </source>
</evidence>
<dbReference type="PANTHER" id="PTHR46345">
    <property type="entry name" value="INVERTED FORMIN-2"/>
    <property type="match status" value="1"/>
</dbReference>
<name>A0AAV2J734_KNICA</name>
<feature type="region of interest" description="Disordered" evidence="1">
    <location>
        <begin position="627"/>
        <end position="648"/>
    </location>
</feature>
<dbReference type="EMBL" id="OZ035833">
    <property type="protein sequence ID" value="CAL1573388.1"/>
    <property type="molecule type" value="Genomic_DNA"/>
</dbReference>
<reference evidence="3 4" key="1">
    <citation type="submission" date="2024-04" db="EMBL/GenBank/DDBJ databases">
        <authorList>
            <person name="Waldvogel A.-M."/>
            <person name="Schoenle A."/>
        </authorList>
    </citation>
    <scope>NUCLEOTIDE SEQUENCE [LARGE SCALE GENOMIC DNA]</scope>
</reference>
<feature type="compositionally biased region" description="Polar residues" evidence="1">
    <location>
        <begin position="419"/>
        <end position="429"/>
    </location>
</feature>
<feature type="domain" description="FH2" evidence="2">
    <location>
        <begin position="63"/>
        <end position="453"/>
    </location>
</feature>
<gene>
    <name evidence="3" type="ORF">KC01_LOCUS5305</name>
</gene>
<dbReference type="PROSITE" id="PS51444">
    <property type="entry name" value="FH2"/>
    <property type="match status" value="1"/>
</dbReference>
<feature type="compositionally biased region" description="Polar residues" evidence="1">
    <location>
        <begin position="443"/>
        <end position="478"/>
    </location>
</feature>
<dbReference type="SUPFAM" id="SSF101447">
    <property type="entry name" value="Formin homology 2 domain (FH2 domain)"/>
    <property type="match status" value="1"/>
</dbReference>
<feature type="compositionally biased region" description="Basic and acidic residues" evidence="1">
    <location>
        <begin position="549"/>
        <end position="559"/>
    </location>
</feature>
<dbReference type="SMART" id="SM00498">
    <property type="entry name" value="FH2"/>
    <property type="match status" value="1"/>
</dbReference>
<evidence type="ECO:0000259" key="2">
    <source>
        <dbReference type="PROSITE" id="PS51444"/>
    </source>
</evidence>
<dbReference type="Pfam" id="PF02181">
    <property type="entry name" value="FH2"/>
    <property type="match status" value="1"/>
</dbReference>
<protein>
    <recommendedName>
        <fullName evidence="2">FH2 domain-containing protein</fullName>
    </recommendedName>
</protein>
<feature type="region of interest" description="Disordered" evidence="1">
    <location>
        <begin position="372"/>
        <end position="559"/>
    </location>
</feature>
<feature type="region of interest" description="Disordered" evidence="1">
    <location>
        <begin position="1"/>
        <end position="65"/>
    </location>
</feature>
<feature type="compositionally biased region" description="Basic and acidic residues" evidence="1">
    <location>
        <begin position="372"/>
        <end position="388"/>
    </location>
</feature>
<feature type="compositionally biased region" description="Polar residues" evidence="1">
    <location>
        <begin position="1"/>
        <end position="19"/>
    </location>
</feature>
<dbReference type="AlphaFoldDB" id="A0AAV2J734"/>
<dbReference type="InterPro" id="IPR042201">
    <property type="entry name" value="FH2_Formin_sf"/>
</dbReference>
<dbReference type="Gene3D" id="1.20.58.2220">
    <property type="entry name" value="Formin, FH2 domain"/>
    <property type="match status" value="1"/>
</dbReference>
<accession>A0AAV2J734</accession>
<sequence length="682" mass="76636">MSTQESIFQTVPPLLSSSPRDGAKLPPSASFTLQMGHPPPPPPPPPLPPPPPPPPPSFTAPQPFGSLNLRKSMKKLNWDTIPSQRVLGKKNVWTSNKSERELRLDIESMEELFSQVDMRASCRRAHTTFDIDVVKEPQVTILDSKRSMNVGIFLRHFKRPATEIVQDICQGNWLRFGSGKLKELCKLLPEDTELKQLQLFSGNVAQLPEADQFMVQLVKVPGYVQRLKSMMLREEFFPLMEEVKNSLTVLTNAANELMDCDDLHSVIRLVLKAGNYMNAGGFSANAIGFRMTSLLKLADTKANKPGMNLMHYVAKQAEIIDRDLLTFPVQLEHLKMAARMCKEEVVAEFEREVKKIKEVKLYASRQPDLFEQENRAREAAEERRKTQESMRQSIRRRPTSSCPQTILNHEPDPSGLESVLQTFLSNVPGSVSRPKRSLHPRSASRSQSVKAKSSPQTSLKDKQSLLSEGSNCKTCKNNENTRETKRKVLQRQNGMHSLDEAAGTPRRTKEHSCAPKTPKNNEYFHDNRESGGSPWTILSPMKNPPRNTADPKKQISHDPDDCIWESVEVTLVPDSTFEESLTASISSTPVNIKSISHGPLHRSVSVDEARKSAFWFGDFFQKSFSQRSYSSGSRSDALKDEGAGKATRPFENQAIKSFFKRIGSRNNKLGETEEPSIVKSCC</sequence>